<organism evidence="9 10">
    <name type="scientific">Diceros bicornis minor</name>
    <name type="common">South-central black rhinoceros</name>
    <dbReference type="NCBI Taxonomy" id="77932"/>
    <lineage>
        <taxon>Eukaryota</taxon>
        <taxon>Metazoa</taxon>
        <taxon>Chordata</taxon>
        <taxon>Craniata</taxon>
        <taxon>Vertebrata</taxon>
        <taxon>Euteleostomi</taxon>
        <taxon>Mammalia</taxon>
        <taxon>Eutheria</taxon>
        <taxon>Laurasiatheria</taxon>
        <taxon>Perissodactyla</taxon>
        <taxon>Rhinocerotidae</taxon>
        <taxon>Diceros</taxon>
    </lineage>
</organism>
<evidence type="ECO:0000256" key="4">
    <source>
        <dbReference type="ARBA" id="ARBA00023136"/>
    </source>
</evidence>
<accession>A0A7J7EI62</accession>
<dbReference type="PANTHER" id="PTHR11481:SF62">
    <property type="entry name" value="FC RECEPTOR-LIKE PROTEIN 6"/>
    <property type="match status" value="1"/>
</dbReference>
<evidence type="ECO:0000256" key="7">
    <source>
        <dbReference type="ARBA" id="ARBA00023319"/>
    </source>
</evidence>
<keyword evidence="7" id="KW-0393">Immunoglobulin domain</keyword>
<dbReference type="GO" id="GO:0006955">
    <property type="term" value="P:immune response"/>
    <property type="evidence" value="ECO:0007669"/>
    <property type="project" value="TreeGrafter"/>
</dbReference>
<keyword evidence="6" id="KW-0325">Glycoprotein</keyword>
<dbReference type="FunFam" id="2.60.40.10:FF:000357">
    <property type="entry name" value="Fc receptor like 1"/>
    <property type="match status" value="1"/>
</dbReference>
<keyword evidence="10" id="KW-1185">Reference proteome</keyword>
<dbReference type="AlphaFoldDB" id="A0A7J7EI62"/>
<dbReference type="InterPro" id="IPR013783">
    <property type="entry name" value="Ig-like_fold"/>
</dbReference>
<dbReference type="Gene3D" id="2.60.40.10">
    <property type="entry name" value="Immunoglobulins"/>
    <property type="match status" value="2"/>
</dbReference>
<comment type="caution">
    <text evidence="9">The sequence shown here is derived from an EMBL/GenBank/DDBJ whole genome shotgun (WGS) entry which is preliminary data.</text>
</comment>
<gene>
    <name evidence="9" type="ORF">HPG69_003937</name>
</gene>
<keyword evidence="3" id="KW-0732">Signal</keyword>
<feature type="region of interest" description="Disordered" evidence="8">
    <location>
        <begin position="30"/>
        <end position="49"/>
    </location>
</feature>
<evidence type="ECO:0000313" key="9">
    <source>
        <dbReference type="EMBL" id="KAF5915428.1"/>
    </source>
</evidence>
<evidence type="ECO:0000256" key="1">
    <source>
        <dbReference type="ARBA" id="ARBA00004236"/>
    </source>
</evidence>
<feature type="non-terminal residue" evidence="9">
    <location>
        <position position="1"/>
    </location>
</feature>
<dbReference type="GO" id="GO:0009897">
    <property type="term" value="C:external side of plasma membrane"/>
    <property type="evidence" value="ECO:0007669"/>
    <property type="project" value="TreeGrafter"/>
</dbReference>
<evidence type="ECO:0000256" key="3">
    <source>
        <dbReference type="ARBA" id="ARBA00022729"/>
    </source>
</evidence>
<dbReference type="PANTHER" id="PTHR11481">
    <property type="entry name" value="IMMUNOGLOBULIN FC RECEPTOR"/>
    <property type="match status" value="1"/>
</dbReference>
<dbReference type="Proteomes" id="UP000551758">
    <property type="component" value="Unassembled WGS sequence"/>
</dbReference>
<protein>
    <submittedName>
        <fullName evidence="9">Uncharacterized protein</fullName>
    </submittedName>
</protein>
<dbReference type="EMBL" id="JACDTQ010002865">
    <property type="protein sequence ID" value="KAF5915428.1"/>
    <property type="molecule type" value="Genomic_DNA"/>
</dbReference>
<keyword evidence="4" id="KW-0472">Membrane</keyword>
<feature type="compositionally biased region" description="Polar residues" evidence="8">
    <location>
        <begin position="362"/>
        <end position="375"/>
    </location>
</feature>
<feature type="compositionally biased region" description="Polar residues" evidence="8">
    <location>
        <begin position="200"/>
        <end position="210"/>
    </location>
</feature>
<dbReference type="InterPro" id="IPR036179">
    <property type="entry name" value="Ig-like_dom_sf"/>
</dbReference>
<comment type="subcellular location">
    <subcellularLocation>
        <location evidence="1">Cell membrane</location>
    </subcellularLocation>
</comment>
<keyword evidence="2" id="KW-1003">Cell membrane</keyword>
<feature type="region of interest" description="Disordered" evidence="8">
    <location>
        <begin position="356"/>
        <end position="375"/>
    </location>
</feature>
<proteinExistence type="predicted"/>
<evidence type="ECO:0000313" key="10">
    <source>
        <dbReference type="Proteomes" id="UP000551758"/>
    </source>
</evidence>
<dbReference type="InterPro" id="IPR050488">
    <property type="entry name" value="Ig_Fc_receptor"/>
</dbReference>
<dbReference type="GO" id="GO:0004888">
    <property type="term" value="F:transmembrane signaling receptor activity"/>
    <property type="evidence" value="ECO:0007669"/>
    <property type="project" value="TreeGrafter"/>
</dbReference>
<dbReference type="GO" id="GO:0007166">
    <property type="term" value="P:cell surface receptor signaling pathway"/>
    <property type="evidence" value="ECO:0007669"/>
    <property type="project" value="TreeGrafter"/>
</dbReference>
<evidence type="ECO:0000256" key="5">
    <source>
        <dbReference type="ARBA" id="ARBA00023157"/>
    </source>
</evidence>
<keyword evidence="5" id="KW-1015">Disulfide bond</keyword>
<feature type="region of interest" description="Disordered" evidence="8">
    <location>
        <begin position="192"/>
        <end position="271"/>
    </location>
</feature>
<evidence type="ECO:0000256" key="8">
    <source>
        <dbReference type="SAM" id="MobiDB-lite"/>
    </source>
</evidence>
<reference evidence="9 10" key="1">
    <citation type="journal article" date="2020" name="Mol. Biol. Evol.">
        <title>Interspecific Gene Flow and the Evolution of Specialization in Black and White Rhinoceros.</title>
        <authorList>
            <person name="Moodley Y."/>
            <person name="Westbury M.V."/>
            <person name="Russo I.M."/>
            <person name="Gopalakrishnan S."/>
            <person name="Rakotoarivelo A."/>
            <person name="Olsen R.A."/>
            <person name="Prost S."/>
            <person name="Tunstall T."/>
            <person name="Ryder O.A."/>
            <person name="Dalen L."/>
            <person name="Bruford M.W."/>
        </authorList>
    </citation>
    <scope>NUCLEOTIDE SEQUENCE [LARGE SCALE GENOMIC DNA]</scope>
    <source>
        <strain evidence="9">SBR-YM</strain>
        <tissue evidence="9">Skin</tissue>
    </source>
</reference>
<sequence length="441" mass="47511">RTRGRREEEGERKAEALAPVWLEGLGGSDSCAGAVQKPPSPVGGPRLGDRGRKWANGTCSSRVTLFLCLTVQLNLQAWPNPMCEGYVLTLRCQGMRNAALTQVEFYKDRKFLHFSTDNQPLSVGTATVKNSGQNTCTGQVTCGPYMSKQTSGTTLVQVQELFPHPVLSAIPSPEPHEGSPVTLRCQTKLHPQRRAMSCRTGASTQNSASQEPRRETLGFTGARWPLREAGSRNRAPSWRSGCGVSGGGRGDPPQRSGHQAVGPWECGEGSLGEQEPGAWVVQLTLPSRVLPQLLPGPTSFTVGDVVELLCEAQRGSSLIPYSFYLDGEILGNHLAPYGGATSLLFLVTSEQGAGNYPREAENSVSKESSGPETLSLDGTFSSQLAAFPFPLVAEVGPSAEGTLRPHRQEVFLEHRLPLAQDSLECQGRNNSCFARVLPEEM</sequence>
<name>A0A7J7EI62_DICBM</name>
<evidence type="ECO:0000256" key="2">
    <source>
        <dbReference type="ARBA" id="ARBA00022475"/>
    </source>
</evidence>
<dbReference type="SUPFAM" id="SSF48726">
    <property type="entry name" value="Immunoglobulin"/>
    <property type="match status" value="2"/>
</dbReference>
<evidence type="ECO:0000256" key="6">
    <source>
        <dbReference type="ARBA" id="ARBA00023180"/>
    </source>
</evidence>